<feature type="signal peptide" evidence="1">
    <location>
        <begin position="1"/>
        <end position="29"/>
    </location>
</feature>
<dbReference type="Proteomes" id="UP000571817">
    <property type="component" value="Unassembled WGS sequence"/>
</dbReference>
<gene>
    <name evidence="2" type="ORF">HNR15_001193</name>
</gene>
<organism evidence="2 3">
    <name type="scientific">Allobranchiibius huperziae</name>
    <dbReference type="NCBI Taxonomy" id="1874116"/>
    <lineage>
        <taxon>Bacteria</taxon>
        <taxon>Bacillati</taxon>
        <taxon>Actinomycetota</taxon>
        <taxon>Actinomycetes</taxon>
        <taxon>Micrococcales</taxon>
        <taxon>Dermacoccaceae</taxon>
        <taxon>Allobranchiibius</taxon>
    </lineage>
</organism>
<feature type="chain" id="PRO_5032877304" evidence="1">
    <location>
        <begin position="30"/>
        <end position="200"/>
    </location>
</feature>
<sequence length="200" mass="20621">MRTRTTLLGCAAVASSAGLLLTSAPGASADTVWTLRHNATATTYIKAMNKSVTTTGTQTAQFDLTNRKLTAVLNLAPTSTDIKLAGLPLAKATIAIENVGKATGTINYQNKVSVTQRVNLHITSLNPLGLPVNLVGNDCKTSTPVTLNLTGKVTGLFDPFSLSGTFSIPKFAGCGLATPAVSALTSGDGNTVKVDYVVPK</sequence>
<name>A0A853DHL0_9MICO</name>
<evidence type="ECO:0000256" key="1">
    <source>
        <dbReference type="SAM" id="SignalP"/>
    </source>
</evidence>
<reference evidence="2 3" key="1">
    <citation type="submission" date="2020-07" db="EMBL/GenBank/DDBJ databases">
        <title>Sequencing the genomes of 1000 actinobacteria strains.</title>
        <authorList>
            <person name="Klenk H.-P."/>
        </authorList>
    </citation>
    <scope>NUCLEOTIDE SEQUENCE [LARGE SCALE GENOMIC DNA]</scope>
    <source>
        <strain evidence="2 3">DSM 29531</strain>
    </source>
</reference>
<proteinExistence type="predicted"/>
<accession>A0A853DHL0</accession>
<evidence type="ECO:0000313" key="2">
    <source>
        <dbReference type="EMBL" id="NYJ74230.1"/>
    </source>
</evidence>
<keyword evidence="3" id="KW-1185">Reference proteome</keyword>
<protein>
    <submittedName>
        <fullName evidence="2">Uncharacterized protein</fullName>
    </submittedName>
</protein>
<keyword evidence="1" id="KW-0732">Signal</keyword>
<evidence type="ECO:0000313" key="3">
    <source>
        <dbReference type="Proteomes" id="UP000571817"/>
    </source>
</evidence>
<dbReference type="EMBL" id="JACCFW010000001">
    <property type="protein sequence ID" value="NYJ74230.1"/>
    <property type="molecule type" value="Genomic_DNA"/>
</dbReference>
<comment type="caution">
    <text evidence="2">The sequence shown here is derived from an EMBL/GenBank/DDBJ whole genome shotgun (WGS) entry which is preliminary data.</text>
</comment>
<dbReference type="AlphaFoldDB" id="A0A853DHL0"/>
<dbReference type="RefSeq" id="WP_179479939.1">
    <property type="nucleotide sequence ID" value="NZ_JACCFW010000001.1"/>
</dbReference>